<comment type="caution">
    <text evidence="21">The sequence shown here is derived from an EMBL/GenBank/DDBJ whole genome shotgun (WGS) entry which is preliminary data.</text>
</comment>
<proteinExistence type="inferred from homology"/>
<comment type="pathway">
    <text evidence="3 17">Amino-acid biosynthesis; L-lysine biosynthesis via AAA pathway; L-alpha-aminoadipate from 2-oxoglutarate: step 3/5.</text>
</comment>
<dbReference type="InterPro" id="IPR000573">
    <property type="entry name" value="AconitaseA/IPMdHydase_ssu_swvl"/>
</dbReference>
<dbReference type="Pfam" id="PF00330">
    <property type="entry name" value="Aconitase"/>
    <property type="match status" value="2"/>
</dbReference>
<comment type="catalytic activity">
    <reaction evidence="15 17">
        <text>(2R,3S)-homoisocitrate = cis-homoaconitate + H2O</text>
        <dbReference type="Rhea" id="RHEA:15485"/>
        <dbReference type="ChEBI" id="CHEBI:15377"/>
        <dbReference type="ChEBI" id="CHEBI:15404"/>
        <dbReference type="ChEBI" id="CHEBI:58174"/>
        <dbReference type="EC" id="4.2.1.36"/>
    </reaction>
</comment>
<keyword evidence="12 17" id="KW-0496">Mitochondrion</keyword>
<dbReference type="NCBIfam" id="TIGR00139">
    <property type="entry name" value="h_aconitase"/>
    <property type="match status" value="1"/>
</dbReference>
<evidence type="ECO:0000256" key="13">
    <source>
        <dbReference type="ARBA" id="ARBA00023154"/>
    </source>
</evidence>
<dbReference type="EC" id="4.2.1.36" evidence="5 17"/>
<keyword evidence="9 17" id="KW-0809">Transit peptide</keyword>
<keyword evidence="13 17" id="KW-0457">Lysine biosynthesis</keyword>
<dbReference type="SUPFAM" id="SSF53732">
    <property type="entry name" value="Aconitase iron-sulfur domain"/>
    <property type="match status" value="1"/>
</dbReference>
<comment type="cofactor">
    <cofactor evidence="17">
        <name>[4Fe-4S] cluster</name>
        <dbReference type="ChEBI" id="CHEBI:49883"/>
    </cofactor>
    <text evidence="17">Binds 1 [4Fe-4S] cluster per subunit.</text>
</comment>
<organism evidence="21 22">
    <name type="scientific">Dioszegia hungarica</name>
    <dbReference type="NCBI Taxonomy" id="4972"/>
    <lineage>
        <taxon>Eukaryota</taxon>
        <taxon>Fungi</taxon>
        <taxon>Dikarya</taxon>
        <taxon>Basidiomycota</taxon>
        <taxon>Agaricomycotina</taxon>
        <taxon>Tremellomycetes</taxon>
        <taxon>Tremellales</taxon>
        <taxon>Bulleribasidiaceae</taxon>
        <taxon>Dioszegia</taxon>
    </lineage>
</organism>
<evidence type="ECO:0000256" key="9">
    <source>
        <dbReference type="ARBA" id="ARBA00022946"/>
    </source>
</evidence>
<dbReference type="PROSITE" id="PS01244">
    <property type="entry name" value="ACONITASE_2"/>
    <property type="match status" value="1"/>
</dbReference>
<feature type="compositionally biased region" description="Low complexity" evidence="18">
    <location>
        <begin position="277"/>
        <end position="286"/>
    </location>
</feature>
<evidence type="ECO:0000313" key="22">
    <source>
        <dbReference type="Proteomes" id="UP001164286"/>
    </source>
</evidence>
<protein>
    <recommendedName>
        <fullName evidence="6 17">Homoaconitase, mitochondrial</fullName>
        <ecNumber evidence="5 17">4.2.1.36</ecNumber>
    </recommendedName>
    <alternativeName>
        <fullName evidence="16 17">Homoaconitate hydratase</fullName>
    </alternativeName>
</protein>
<keyword evidence="22" id="KW-1185">Reference proteome</keyword>
<evidence type="ECO:0000313" key="21">
    <source>
        <dbReference type="EMBL" id="KAI9635721.1"/>
    </source>
</evidence>
<keyword evidence="14 17" id="KW-0456">Lyase</keyword>
<evidence type="ECO:0000256" key="1">
    <source>
        <dbReference type="ARBA" id="ARBA00003422"/>
    </source>
</evidence>
<feature type="domain" description="Aconitase/3-isopropylmalate dehydratase large subunit alpha/beta/alpha" evidence="19">
    <location>
        <begin position="315"/>
        <end position="480"/>
    </location>
</feature>
<feature type="domain" description="Aconitase A/isopropylmalate dehydratase small subunit swivel" evidence="20">
    <location>
        <begin position="584"/>
        <end position="644"/>
    </location>
</feature>
<keyword evidence="11 17" id="KW-0411">Iron-sulfur</keyword>
<name>A0AA38H979_9TREE</name>
<evidence type="ECO:0000256" key="6">
    <source>
        <dbReference type="ARBA" id="ARBA00021560"/>
    </source>
</evidence>
<evidence type="ECO:0000256" key="16">
    <source>
        <dbReference type="ARBA" id="ARBA00032706"/>
    </source>
</evidence>
<gene>
    <name evidence="21" type="ORF">MKK02DRAFT_36819</name>
</gene>
<dbReference type="PROSITE" id="PS00450">
    <property type="entry name" value="ACONITASE_1"/>
    <property type="match status" value="1"/>
</dbReference>
<evidence type="ECO:0000256" key="17">
    <source>
        <dbReference type="RuleBase" id="RU362038"/>
    </source>
</evidence>
<evidence type="ECO:0000256" key="3">
    <source>
        <dbReference type="ARBA" id="ARBA00005106"/>
    </source>
</evidence>
<dbReference type="GO" id="GO:0019878">
    <property type="term" value="P:lysine biosynthetic process via aminoadipic acid"/>
    <property type="evidence" value="ECO:0007669"/>
    <property type="project" value="UniProtKB-UniRule"/>
</dbReference>
<evidence type="ECO:0000256" key="18">
    <source>
        <dbReference type="SAM" id="MobiDB-lite"/>
    </source>
</evidence>
<evidence type="ECO:0000256" key="7">
    <source>
        <dbReference type="ARBA" id="ARBA00022605"/>
    </source>
</evidence>
<dbReference type="Pfam" id="PF00694">
    <property type="entry name" value="Aconitase_C"/>
    <property type="match status" value="1"/>
</dbReference>
<keyword evidence="10 17" id="KW-0408">Iron</keyword>
<dbReference type="EMBL" id="JAKWFO010000005">
    <property type="protein sequence ID" value="KAI9635721.1"/>
    <property type="molecule type" value="Genomic_DNA"/>
</dbReference>
<dbReference type="InterPro" id="IPR015931">
    <property type="entry name" value="Acnase/IPM_dHydase_lsu_aba_1/3"/>
</dbReference>
<dbReference type="InterPro" id="IPR004418">
    <property type="entry name" value="Homoaconitase_mito"/>
</dbReference>
<evidence type="ECO:0000256" key="2">
    <source>
        <dbReference type="ARBA" id="ARBA00004173"/>
    </source>
</evidence>
<dbReference type="PANTHER" id="PTHR43822:SF2">
    <property type="entry name" value="HOMOACONITASE, MITOCHONDRIAL"/>
    <property type="match status" value="1"/>
</dbReference>
<dbReference type="Proteomes" id="UP001164286">
    <property type="component" value="Unassembled WGS sequence"/>
</dbReference>
<dbReference type="GO" id="GO:0004409">
    <property type="term" value="F:homoaconitate hydratase activity"/>
    <property type="evidence" value="ECO:0007669"/>
    <property type="project" value="UniProtKB-UniRule"/>
</dbReference>
<dbReference type="InterPro" id="IPR018136">
    <property type="entry name" value="Aconitase_4Fe-4S_BS"/>
</dbReference>
<comment type="subcellular location">
    <subcellularLocation>
        <location evidence="2 17">Mitochondrion</location>
    </subcellularLocation>
</comment>
<evidence type="ECO:0000256" key="5">
    <source>
        <dbReference type="ARBA" id="ARBA00012022"/>
    </source>
</evidence>
<dbReference type="PANTHER" id="PTHR43822">
    <property type="entry name" value="HOMOACONITASE, MITOCHONDRIAL-RELATED"/>
    <property type="match status" value="1"/>
</dbReference>
<dbReference type="GO" id="GO:0051539">
    <property type="term" value="F:4 iron, 4 sulfur cluster binding"/>
    <property type="evidence" value="ECO:0007669"/>
    <property type="project" value="UniProtKB-UniRule"/>
</dbReference>
<keyword evidence="7 17" id="KW-0028">Amino-acid biosynthesis</keyword>
<feature type="domain" description="Aconitase/3-isopropylmalate dehydratase large subunit alpha/beta/alpha" evidence="19">
    <location>
        <begin position="31"/>
        <end position="271"/>
    </location>
</feature>
<evidence type="ECO:0000256" key="8">
    <source>
        <dbReference type="ARBA" id="ARBA00022723"/>
    </source>
</evidence>
<evidence type="ECO:0000259" key="19">
    <source>
        <dbReference type="Pfam" id="PF00330"/>
    </source>
</evidence>
<dbReference type="GeneID" id="77728710"/>
<dbReference type="InterPro" id="IPR001030">
    <property type="entry name" value="Acoase/IPM_deHydtase_lsu_aba"/>
</dbReference>
<dbReference type="PRINTS" id="PR00415">
    <property type="entry name" value="ACONITASE"/>
</dbReference>
<evidence type="ECO:0000256" key="12">
    <source>
        <dbReference type="ARBA" id="ARBA00023128"/>
    </source>
</evidence>
<dbReference type="RefSeq" id="XP_052945498.1">
    <property type="nucleotide sequence ID" value="XM_053089505.1"/>
</dbReference>
<evidence type="ECO:0000256" key="10">
    <source>
        <dbReference type="ARBA" id="ARBA00023004"/>
    </source>
</evidence>
<evidence type="ECO:0000256" key="4">
    <source>
        <dbReference type="ARBA" id="ARBA00007185"/>
    </source>
</evidence>
<dbReference type="GO" id="GO:0005739">
    <property type="term" value="C:mitochondrion"/>
    <property type="evidence" value="ECO:0007669"/>
    <property type="project" value="UniProtKB-SubCell"/>
</dbReference>
<dbReference type="InterPro" id="IPR036008">
    <property type="entry name" value="Aconitase_4Fe-4S_dom"/>
</dbReference>
<evidence type="ECO:0000256" key="15">
    <source>
        <dbReference type="ARBA" id="ARBA00029338"/>
    </source>
</evidence>
<feature type="region of interest" description="Disordered" evidence="18">
    <location>
        <begin position="277"/>
        <end position="305"/>
    </location>
</feature>
<feature type="compositionally biased region" description="Pro residues" evidence="18">
    <location>
        <begin position="287"/>
        <end position="301"/>
    </location>
</feature>
<dbReference type="SUPFAM" id="SSF52016">
    <property type="entry name" value="LeuD/IlvD-like"/>
    <property type="match status" value="1"/>
</dbReference>
<comment type="similarity">
    <text evidence="4 17">Belongs to the aconitase/IPM isomerase family.</text>
</comment>
<accession>A0AA38H979</accession>
<comment type="function">
    <text evidence="1 17">Catalyzes the reversible hydration of cis-homoaconitate to (2R,3S)-homoisocitrate, a step in the alpha-aminoadipate pathway for lysine biosynthesis.</text>
</comment>
<dbReference type="AlphaFoldDB" id="A0AA38H979"/>
<sequence length="725" mass="77728">MTSMLRSIRLAGPSRWARGYATVSNPQTLIEKIVQKYAVDLPAGQKVRSGDYVMIQPEHVMTHDNTGPVISKFLSLSCSAIRNPRQPVFALDHDVQNKSETNMKKYKKIEAFAKEHKVDFYPAGRGIGHQIVVEEGYAWPGKMVVASDSHSNHYGGVGCLGTAIVRTDAAGIWATGKFWWQIPRVISVNLDGRLSPGVTGKDVIVALAGLFNKDEVLNAAIEFTGSGIEHISIDERLTIANMTTEWGAVAGVFPVDDKLRGWYEAMIRKNELRRFLSSPSDSSLSPIPIPSDPSEPSPPHPRLNSSRLDEALANRPTADPGAVYASRLTLDLSTLAPYVSGPNSVKIATPLTKLMNPPIKINKAYLVSCTNSRASDIASAAAVLRGKKVAPGVEFYIAAASSRVQEDAESAGDWQALVDAGAKTLPAGCGPCIGLGVGLLEKGEVGISATNRNYKGRMGDPGAVAYLASPAVVAASAARGIICGPDDMDMSALPQVDRPTISIISEPTPPASPVDEASLEPLLPGFPDYFSGPLVFAPQDNLTTDGMYPGKYTYQDDITPERQAEVVMENYDPTFAADIRDIRTANSSSTPILFSGYNFGTGSSREQAATAIKNAGIPLVICGSFGDIFKRNSINNGLILVEAPELITELTERFGKDGQRGKGGKEGELTVIPKDWEVKVDTRRGGVTVRMGNEGEKVFPSARVGRSVQELWVNGGLEGFIRASL</sequence>
<dbReference type="InterPro" id="IPR050067">
    <property type="entry name" value="IPM_dehydratase_rel_enz"/>
</dbReference>
<dbReference type="InterPro" id="IPR015928">
    <property type="entry name" value="Aconitase/3IPM_dehydase_swvl"/>
</dbReference>
<dbReference type="Gene3D" id="3.30.499.10">
    <property type="entry name" value="Aconitase, domain 3"/>
    <property type="match status" value="2"/>
</dbReference>
<keyword evidence="8 17" id="KW-0479">Metal-binding</keyword>
<reference evidence="21" key="1">
    <citation type="journal article" date="2022" name="G3 (Bethesda)">
        <title>High quality genome of the basidiomycete yeast Dioszegia hungarica PDD-24b-2 isolated from cloud water.</title>
        <authorList>
            <person name="Jarrige D."/>
            <person name="Haridas S."/>
            <person name="Bleykasten-Grosshans C."/>
            <person name="Joly M."/>
            <person name="Nadalig T."/>
            <person name="Sancelme M."/>
            <person name="Vuilleumier S."/>
            <person name="Grigoriev I.V."/>
            <person name="Amato P."/>
            <person name="Bringel F."/>
        </authorList>
    </citation>
    <scope>NUCLEOTIDE SEQUENCE</scope>
    <source>
        <strain evidence="21">PDD-24b-2</strain>
    </source>
</reference>
<dbReference type="Gene3D" id="3.20.19.10">
    <property type="entry name" value="Aconitase, domain 4"/>
    <property type="match status" value="1"/>
</dbReference>
<evidence type="ECO:0000256" key="14">
    <source>
        <dbReference type="ARBA" id="ARBA00023239"/>
    </source>
</evidence>
<evidence type="ECO:0000259" key="20">
    <source>
        <dbReference type="Pfam" id="PF00694"/>
    </source>
</evidence>
<evidence type="ECO:0000256" key="11">
    <source>
        <dbReference type="ARBA" id="ARBA00023014"/>
    </source>
</evidence>
<dbReference type="GO" id="GO:0046872">
    <property type="term" value="F:metal ion binding"/>
    <property type="evidence" value="ECO:0007669"/>
    <property type="project" value="UniProtKB-UniRule"/>
</dbReference>